<evidence type="ECO:0000313" key="2">
    <source>
        <dbReference type="EMBL" id="CAI8005910.1"/>
    </source>
</evidence>
<dbReference type="Proteomes" id="UP001174909">
    <property type="component" value="Unassembled WGS sequence"/>
</dbReference>
<protein>
    <submittedName>
        <fullName evidence="2">Protein shortage in chiasmata 1 ortholog</fullName>
    </submittedName>
</protein>
<dbReference type="PANTHER" id="PTHR35668">
    <property type="entry name" value="PROTEIN SHORTAGE IN CHIASMATA 1 ORTHOLOG"/>
    <property type="match status" value="1"/>
</dbReference>
<dbReference type="PANTHER" id="PTHR35668:SF1">
    <property type="entry name" value="PROTEIN SHORTAGE IN CHIASMATA 1 ORTHOLOG"/>
    <property type="match status" value="1"/>
</dbReference>
<feature type="region of interest" description="Disordered" evidence="1">
    <location>
        <begin position="152"/>
        <end position="175"/>
    </location>
</feature>
<dbReference type="GO" id="GO:0003697">
    <property type="term" value="F:single-stranded DNA binding"/>
    <property type="evidence" value="ECO:0007669"/>
    <property type="project" value="TreeGrafter"/>
</dbReference>
<accession>A0AA35R6X3</accession>
<evidence type="ECO:0000313" key="3">
    <source>
        <dbReference type="Proteomes" id="UP001174909"/>
    </source>
</evidence>
<dbReference type="GO" id="GO:0016887">
    <property type="term" value="F:ATP hydrolysis activity"/>
    <property type="evidence" value="ECO:0007669"/>
    <property type="project" value="InterPro"/>
</dbReference>
<dbReference type="GO" id="GO:0000794">
    <property type="term" value="C:condensed nuclear chromosome"/>
    <property type="evidence" value="ECO:0007669"/>
    <property type="project" value="InterPro"/>
</dbReference>
<gene>
    <name evidence="2" type="ORF">GBAR_LOCUS4476</name>
</gene>
<dbReference type="InterPro" id="IPR039991">
    <property type="entry name" value="SHOC1"/>
</dbReference>
<organism evidence="2 3">
    <name type="scientific">Geodia barretti</name>
    <name type="common">Barrett's horny sponge</name>
    <dbReference type="NCBI Taxonomy" id="519541"/>
    <lineage>
        <taxon>Eukaryota</taxon>
        <taxon>Metazoa</taxon>
        <taxon>Porifera</taxon>
        <taxon>Demospongiae</taxon>
        <taxon>Heteroscleromorpha</taxon>
        <taxon>Tetractinellida</taxon>
        <taxon>Astrophorina</taxon>
        <taxon>Geodiidae</taxon>
        <taxon>Geodia</taxon>
    </lineage>
</organism>
<comment type="caution">
    <text evidence="2">The sequence shown here is derived from an EMBL/GenBank/DDBJ whole genome shotgun (WGS) entry which is preliminary data.</text>
</comment>
<dbReference type="GO" id="GO:0000712">
    <property type="term" value="P:resolution of meiotic recombination intermediates"/>
    <property type="evidence" value="ECO:0007669"/>
    <property type="project" value="InterPro"/>
</dbReference>
<dbReference type="EMBL" id="CASHTH010000646">
    <property type="protein sequence ID" value="CAI8005910.1"/>
    <property type="molecule type" value="Genomic_DNA"/>
</dbReference>
<proteinExistence type="predicted"/>
<dbReference type="AlphaFoldDB" id="A0AA35R6X3"/>
<evidence type="ECO:0000256" key="1">
    <source>
        <dbReference type="SAM" id="MobiDB-lite"/>
    </source>
</evidence>
<reference evidence="2" key="1">
    <citation type="submission" date="2023-03" db="EMBL/GenBank/DDBJ databases">
        <authorList>
            <person name="Steffen K."/>
            <person name="Cardenas P."/>
        </authorList>
    </citation>
    <scope>NUCLEOTIDE SEQUENCE</scope>
</reference>
<dbReference type="Pfam" id="PF17825">
    <property type="entry name" value="DUF5587"/>
    <property type="match status" value="1"/>
</dbReference>
<feature type="non-terminal residue" evidence="2">
    <location>
        <position position="1"/>
    </location>
</feature>
<sequence>MPKFWATDYLSEALQEQRAVVDRMSLAPPAHIEIVDSYAHKGEVDNIHCTMPWILLSPDADFNLQSHVPPESLFQQLCSDLQMLGDPPGVRLRGLISGAGGSNKQCVEKYRGEESGSESLFSDDEEIGTGTSSFGLTQEIDMAVERVMMSSLSGTGGRDDTNGSSGEDFPSENLRGWEKNTLSEVAELYLEEHESPLHLPCLLFSLPTVTDLVARLKPKLISDPLVDPSTGTSYSHSHIYRSDFELLEAGSLQEEAPVITDTITAARELDHFPREDVDGAASDLVLELHIASPIISGSLLEPSSPSLLPPLPQLPSPVVDEGDSEDTLKPGEAYVKFTAKCMDGYLLTELRELVSEVLEETERRQLHFSSPPLAPTPRSSSADFLQLNNADVSRDSEDSGIGHAILESPCIPLFSSPSLFSSSSLPAHLARLQAFPVSPNSPHKLDLLSPMSEDRLLTHLQEDCRTFDSVLALKLPYTGTSSYLDAMLKSCRPLELVEAYCDLRPINLSGDCELALPWDPLASFYRLMTAVQRALVCLRCPIERDITEPDDAAEKFAADARPGDELEESHIGVVEVDVPSIHSGQVGYLTKTRQVPVPSRLSSVTTRPGPVLKSGGERGGIERLQRVDSASPLELFIMMRTGKLSPEVAKMSDTSNSSEGEHQLILGKVTHYGAPIMEALAAHGLPVGRETAFAGLNPDDVKFFLKQQQKCLADSQGSKEEGVLLQSCKLAASLYVLVSLADGIVDINLATGLRRFAFLNEKYEELIGGCLDAAKQGLADLLLRVQDMPHPKLHSLVSIVDAWKTSRRKTHEKAVVVIGKDFSTVSGDILDFLKSISDLKSCVFSFACESPGNPLYLETLEERLQYYDCLVVPVSSVVATFPWEKVGLLVEYHPLGEGALFLNGRPPPGLRPTQWLVLNTLREVSQTSLAKSGSSLSVMAFQYTLIASENITNSPKLLQLLES</sequence>
<keyword evidence="3" id="KW-1185">Reference proteome</keyword>
<name>A0AA35R6X3_GEOBA</name>